<dbReference type="Proteomes" id="UP000001075">
    <property type="component" value="Unassembled WGS sequence"/>
</dbReference>
<dbReference type="FunFam" id="2.40.160.120:FF:000005">
    <property type="entry name" value="Oxysterol-binding protein"/>
    <property type="match status" value="1"/>
</dbReference>
<dbReference type="STRING" id="10029.G3HT55"/>
<evidence type="ECO:0000313" key="2">
    <source>
        <dbReference type="EMBL" id="EGV93486.1"/>
    </source>
</evidence>
<evidence type="ECO:0000313" key="3">
    <source>
        <dbReference type="Proteomes" id="UP000001075"/>
    </source>
</evidence>
<feature type="region of interest" description="Disordered" evidence="1">
    <location>
        <begin position="250"/>
        <end position="276"/>
    </location>
</feature>
<dbReference type="Pfam" id="PF01237">
    <property type="entry name" value="Oxysterol_BP"/>
    <property type="match status" value="1"/>
</dbReference>
<accession>G3HT55</accession>
<dbReference type="GO" id="GO:0005886">
    <property type="term" value="C:plasma membrane"/>
    <property type="evidence" value="ECO:0007669"/>
    <property type="project" value="TreeGrafter"/>
</dbReference>
<dbReference type="GO" id="GO:0015485">
    <property type="term" value="F:cholesterol binding"/>
    <property type="evidence" value="ECO:0007669"/>
    <property type="project" value="TreeGrafter"/>
</dbReference>
<dbReference type="GO" id="GO:0005829">
    <property type="term" value="C:cytosol"/>
    <property type="evidence" value="ECO:0007669"/>
    <property type="project" value="TreeGrafter"/>
</dbReference>
<dbReference type="PANTHER" id="PTHR10972:SF53">
    <property type="entry name" value="OXYSTEROL-BINDING PROTEIN-RELATED PROTEIN 1"/>
    <property type="match status" value="1"/>
</dbReference>
<dbReference type="InParanoid" id="G3HT55"/>
<sequence length="355" mass="40062">MLSSSTALLALLDADQLSVLCVMQPLPETIPQMGTLPPLQVNCPNFRLHLTSLPSPMFSRNDFSIWSILRKCIGMELSKITMPVIFNEPLSFLQRLTEYMEHTYLIHKASSFSDPVERMQCVAAFAVSAVASQWERTGKPFNPLLGETYELVRHNEAYTWTNPTCCVHNIIVGKLWIEQYGNVEIINHKTGDKCVLNFKPCGLFGKELHKVEGYIQDKSKKKLCALYGKWTECLYSVDPATFDAYKKNDKKNTEEKKNSKQTSSSEESDEMPVPDSESVFIIPGSVLLWRIAPRPPNSAQMYNFTSFAMVLNEVDKEMESVIPKTDCRLRPDIRAMENGEIGEGNASGRFIPGLC</sequence>
<organism evidence="2 3">
    <name type="scientific">Cricetulus griseus</name>
    <name type="common">Chinese hamster</name>
    <name type="synonym">Cricetulus barabensis griseus</name>
    <dbReference type="NCBI Taxonomy" id="10029"/>
    <lineage>
        <taxon>Eukaryota</taxon>
        <taxon>Metazoa</taxon>
        <taxon>Chordata</taxon>
        <taxon>Craniata</taxon>
        <taxon>Vertebrata</taxon>
        <taxon>Euteleostomi</taxon>
        <taxon>Mammalia</taxon>
        <taxon>Eutheria</taxon>
        <taxon>Euarchontoglires</taxon>
        <taxon>Glires</taxon>
        <taxon>Rodentia</taxon>
        <taxon>Myomorpha</taxon>
        <taxon>Muroidea</taxon>
        <taxon>Cricetidae</taxon>
        <taxon>Cricetinae</taxon>
        <taxon>Cricetulus</taxon>
    </lineage>
</organism>
<gene>
    <name evidence="2" type="ORF">I79_014073</name>
</gene>
<dbReference type="PANTHER" id="PTHR10972">
    <property type="entry name" value="OXYSTEROL-BINDING PROTEIN-RELATED"/>
    <property type="match status" value="1"/>
</dbReference>
<dbReference type="GO" id="GO:0097038">
    <property type="term" value="C:perinuclear endoplasmic reticulum"/>
    <property type="evidence" value="ECO:0007669"/>
    <property type="project" value="TreeGrafter"/>
</dbReference>
<reference evidence="3" key="1">
    <citation type="journal article" date="2011" name="Nat. Biotechnol.">
        <title>The genomic sequence of the Chinese hamster ovary (CHO)-K1 cell line.</title>
        <authorList>
            <person name="Xu X."/>
            <person name="Nagarajan H."/>
            <person name="Lewis N.E."/>
            <person name="Pan S."/>
            <person name="Cai Z."/>
            <person name="Liu X."/>
            <person name="Chen W."/>
            <person name="Xie M."/>
            <person name="Wang W."/>
            <person name="Hammond S."/>
            <person name="Andersen M.R."/>
            <person name="Neff N."/>
            <person name="Passarelli B."/>
            <person name="Koh W."/>
            <person name="Fan H.C."/>
            <person name="Wang J."/>
            <person name="Gui Y."/>
            <person name="Lee K.H."/>
            <person name="Betenbaugh M.J."/>
            <person name="Quake S.R."/>
            <person name="Famili I."/>
            <person name="Palsson B.O."/>
            <person name="Wang J."/>
        </authorList>
    </citation>
    <scope>NUCLEOTIDE SEQUENCE [LARGE SCALE GENOMIC DNA]</scope>
    <source>
        <strain evidence="3">CHO K1 cell line</strain>
    </source>
</reference>
<dbReference type="SUPFAM" id="SSF144000">
    <property type="entry name" value="Oxysterol-binding protein-like"/>
    <property type="match status" value="1"/>
</dbReference>
<name>G3HT55_CRIGR</name>
<dbReference type="EMBL" id="JH000687">
    <property type="protein sequence ID" value="EGV93486.1"/>
    <property type="molecule type" value="Genomic_DNA"/>
</dbReference>
<dbReference type="InterPro" id="IPR000648">
    <property type="entry name" value="Oxysterol-bd"/>
</dbReference>
<proteinExistence type="predicted"/>
<dbReference type="Gene3D" id="2.40.160.120">
    <property type="match status" value="1"/>
</dbReference>
<protein>
    <submittedName>
        <fullName evidence="2">Oxysterol-binding protein-related protein 1</fullName>
    </submittedName>
</protein>
<evidence type="ECO:0000256" key="1">
    <source>
        <dbReference type="SAM" id="MobiDB-lite"/>
    </source>
</evidence>
<dbReference type="AlphaFoldDB" id="G3HT55"/>
<dbReference type="InterPro" id="IPR037239">
    <property type="entry name" value="OSBP_sf"/>
</dbReference>